<reference evidence="6" key="1">
    <citation type="journal article" date="2016" name="Nat. Genet.">
        <title>The genome sequences of Arachis duranensis and Arachis ipaensis, the diploid ancestors of cultivated peanut.</title>
        <authorList>
            <person name="Bertioli D.J."/>
            <person name="Cannon S.B."/>
            <person name="Froenicke L."/>
            <person name="Huang G."/>
            <person name="Farmer A.D."/>
            <person name="Cannon E.K."/>
            <person name="Liu X."/>
            <person name="Gao D."/>
            <person name="Clevenger J."/>
            <person name="Dash S."/>
            <person name="Ren L."/>
            <person name="Moretzsohn M.C."/>
            <person name="Shirasawa K."/>
            <person name="Huang W."/>
            <person name="Vidigal B."/>
            <person name="Abernathy B."/>
            <person name="Chu Y."/>
            <person name="Niederhuth C.E."/>
            <person name="Umale P."/>
            <person name="Araujo A.C."/>
            <person name="Kozik A."/>
            <person name="Kim K.D."/>
            <person name="Burow M.D."/>
            <person name="Varshney R.K."/>
            <person name="Wang X."/>
            <person name="Zhang X."/>
            <person name="Barkley N."/>
            <person name="Guimaraes P.M."/>
            <person name="Isobe S."/>
            <person name="Guo B."/>
            <person name="Liao B."/>
            <person name="Stalker H.T."/>
            <person name="Schmitz R.J."/>
            <person name="Scheffler B.E."/>
            <person name="Leal-Bertioli S.C."/>
            <person name="Xun X."/>
            <person name="Jackson S.A."/>
            <person name="Michelmore R."/>
            <person name="Ozias-Akins P."/>
        </authorList>
    </citation>
    <scope>NUCLEOTIDE SEQUENCE [LARGE SCALE GENOMIC DNA]</scope>
    <source>
        <strain evidence="6">cv. V14167</strain>
    </source>
</reference>
<evidence type="ECO:0000256" key="4">
    <source>
        <dbReference type="ARBA" id="ARBA00023136"/>
    </source>
</evidence>
<dbReference type="PANTHER" id="PTHR12294:SF1">
    <property type="entry name" value="CALCIUM UPTAKE PROTEIN 1, MITOCHONDRIAL"/>
    <property type="match status" value="1"/>
</dbReference>
<evidence type="ECO:0000313" key="8">
    <source>
        <dbReference type="RefSeq" id="XP_052111765.1"/>
    </source>
</evidence>
<keyword evidence="5" id="KW-0812">Transmembrane</keyword>
<evidence type="ECO:0000256" key="2">
    <source>
        <dbReference type="ARBA" id="ARBA00022723"/>
    </source>
</evidence>
<evidence type="ECO:0000313" key="7">
    <source>
        <dbReference type="RefSeq" id="XP_052111764.1"/>
    </source>
</evidence>
<dbReference type="RefSeq" id="XP_052111765.1">
    <property type="nucleotide sequence ID" value="XM_052255805.1"/>
</dbReference>
<keyword evidence="2" id="KW-0479">Metal-binding</keyword>
<gene>
    <name evidence="7 8" type="primary">LOC110276207</name>
</gene>
<proteinExistence type="predicted"/>
<dbReference type="AlphaFoldDB" id="A0A9C6TNU9"/>
<dbReference type="KEGG" id="adu:110276207"/>
<keyword evidence="5" id="KW-1133">Transmembrane helix</keyword>
<accession>A0A9C6TNU9</accession>
<dbReference type="InterPro" id="IPR011992">
    <property type="entry name" value="EF-hand-dom_pair"/>
</dbReference>
<keyword evidence="6" id="KW-1185">Reference proteome</keyword>
<dbReference type="GO" id="GO:0036444">
    <property type="term" value="P:calcium import into the mitochondrion"/>
    <property type="evidence" value="ECO:0007669"/>
    <property type="project" value="TreeGrafter"/>
</dbReference>
<comment type="subcellular location">
    <subcellularLocation>
        <location evidence="1">Mitochondrion inner membrane</location>
    </subcellularLocation>
</comment>
<dbReference type="GO" id="GO:1990246">
    <property type="term" value="C:uniplex complex"/>
    <property type="evidence" value="ECO:0007669"/>
    <property type="project" value="TreeGrafter"/>
</dbReference>
<evidence type="ECO:0000313" key="6">
    <source>
        <dbReference type="Proteomes" id="UP000515211"/>
    </source>
</evidence>
<evidence type="ECO:0000256" key="3">
    <source>
        <dbReference type="ARBA" id="ARBA00022737"/>
    </source>
</evidence>
<dbReference type="RefSeq" id="XP_052111764.1">
    <property type="nucleotide sequence ID" value="XM_052255804.1"/>
</dbReference>
<name>A0A9C6TNU9_ARADU</name>
<dbReference type="Proteomes" id="UP000515211">
    <property type="component" value="Chromosome 10"/>
</dbReference>
<dbReference type="GeneID" id="110276207"/>
<evidence type="ECO:0000256" key="1">
    <source>
        <dbReference type="ARBA" id="ARBA00004273"/>
    </source>
</evidence>
<feature type="transmembrane region" description="Helical" evidence="5">
    <location>
        <begin position="12"/>
        <end position="37"/>
    </location>
</feature>
<keyword evidence="3" id="KW-0677">Repeat</keyword>
<sequence>MLMLCVIDCRCSWLVVAIYCSLRLPCLVILAADINYINKLLNRVEEMNDDSYLRNIKITFQEFEAFAELRKQLEFFSLAIFSYGKISGELTKSDFQRAASQVCGITTTDVVADIIFNVFYANRDGNLSADEFIKIIQRRESSAAREGMGSLLSCFWNCAIKHSSTKLQS</sequence>
<organism evidence="6 7">
    <name type="scientific">Arachis duranensis</name>
    <name type="common">Wild peanut</name>
    <dbReference type="NCBI Taxonomy" id="130453"/>
    <lineage>
        <taxon>Eukaryota</taxon>
        <taxon>Viridiplantae</taxon>
        <taxon>Streptophyta</taxon>
        <taxon>Embryophyta</taxon>
        <taxon>Tracheophyta</taxon>
        <taxon>Spermatophyta</taxon>
        <taxon>Magnoliopsida</taxon>
        <taxon>eudicotyledons</taxon>
        <taxon>Gunneridae</taxon>
        <taxon>Pentapetalae</taxon>
        <taxon>rosids</taxon>
        <taxon>fabids</taxon>
        <taxon>Fabales</taxon>
        <taxon>Fabaceae</taxon>
        <taxon>Papilionoideae</taxon>
        <taxon>50 kb inversion clade</taxon>
        <taxon>dalbergioids sensu lato</taxon>
        <taxon>Dalbergieae</taxon>
        <taxon>Pterocarpus clade</taxon>
        <taxon>Arachis</taxon>
    </lineage>
</organism>
<protein>
    <submittedName>
        <fullName evidence="7 8">Calcium uptake protein, mitochondrial-like</fullName>
    </submittedName>
</protein>
<dbReference type="GO" id="GO:0051560">
    <property type="term" value="P:mitochondrial calcium ion homeostasis"/>
    <property type="evidence" value="ECO:0007669"/>
    <property type="project" value="TreeGrafter"/>
</dbReference>
<dbReference type="SUPFAM" id="SSF47473">
    <property type="entry name" value="EF-hand"/>
    <property type="match status" value="1"/>
</dbReference>
<dbReference type="GO" id="GO:0005509">
    <property type="term" value="F:calcium ion binding"/>
    <property type="evidence" value="ECO:0007669"/>
    <property type="project" value="InterPro"/>
</dbReference>
<dbReference type="Gene3D" id="1.10.238.10">
    <property type="entry name" value="EF-hand"/>
    <property type="match status" value="1"/>
</dbReference>
<evidence type="ECO:0000256" key="5">
    <source>
        <dbReference type="SAM" id="Phobius"/>
    </source>
</evidence>
<dbReference type="PANTHER" id="PTHR12294">
    <property type="entry name" value="EF HAND DOMAIN FAMILY A1,A2-RELATED"/>
    <property type="match status" value="1"/>
</dbReference>
<reference evidence="7 8" key="2">
    <citation type="submission" date="2025-04" db="UniProtKB">
        <authorList>
            <consortium name="RefSeq"/>
        </authorList>
    </citation>
    <scope>IDENTIFICATION</scope>
    <source>
        <tissue evidence="7 8">Whole plant</tissue>
    </source>
</reference>
<dbReference type="InterPro" id="IPR039800">
    <property type="entry name" value="MICU1/2/3"/>
</dbReference>
<keyword evidence="4 5" id="KW-0472">Membrane</keyword>